<dbReference type="PANTHER" id="PTHR43761:SF1">
    <property type="entry name" value="D-ISOMER SPECIFIC 2-HYDROXYACID DEHYDROGENASE CATALYTIC DOMAIN-CONTAINING PROTEIN-RELATED"/>
    <property type="match status" value="1"/>
</dbReference>
<dbReference type="Pfam" id="PF02826">
    <property type="entry name" value="2-Hacid_dh_C"/>
    <property type="match status" value="1"/>
</dbReference>
<evidence type="ECO:0000259" key="6">
    <source>
        <dbReference type="Pfam" id="PF02826"/>
    </source>
</evidence>
<dbReference type="SUPFAM" id="SSF51735">
    <property type="entry name" value="NAD(P)-binding Rossmann-fold domains"/>
    <property type="match status" value="1"/>
</dbReference>
<dbReference type="Pfam" id="PF00389">
    <property type="entry name" value="2-Hacid_dh"/>
    <property type="match status" value="1"/>
</dbReference>
<dbReference type="Proteomes" id="UP000452235">
    <property type="component" value="Unassembled WGS sequence"/>
</dbReference>
<proteinExistence type="inferred from homology"/>
<keyword evidence="3" id="KW-0520">NAD</keyword>
<dbReference type="Gene3D" id="3.40.50.720">
    <property type="entry name" value="NAD(P)-binding Rossmann-like Domain"/>
    <property type="match status" value="2"/>
</dbReference>
<dbReference type="GO" id="GO:0051287">
    <property type="term" value="F:NAD binding"/>
    <property type="evidence" value="ECO:0007669"/>
    <property type="project" value="InterPro"/>
</dbReference>
<comment type="caution">
    <text evidence="7">The sequence shown here is derived from an EMBL/GenBank/DDBJ whole genome shotgun (WGS) entry which is preliminary data.</text>
</comment>
<name>A0A5M3YW44_ASPTE</name>
<dbReference type="AlphaFoldDB" id="A0A5M3YW44"/>
<dbReference type="InterPro" id="IPR006139">
    <property type="entry name" value="D-isomer_2_OHA_DH_cat_dom"/>
</dbReference>
<gene>
    <name evidence="7" type="ORF">ATEIFO6365_0003056300</name>
</gene>
<dbReference type="InterPro" id="IPR036291">
    <property type="entry name" value="NAD(P)-bd_dom_sf"/>
</dbReference>
<evidence type="ECO:0000259" key="5">
    <source>
        <dbReference type="Pfam" id="PF00389"/>
    </source>
</evidence>
<accession>A0A5M3YW44</accession>
<sequence length="342" mass="37212">MDPQPSEQHHHIVFLQGDFVEALDLELPPPQTYTKTIYPQTSLADIHDRVRNASIIVLSALQIDATTLSPEITPYLKLIVAVAAGTDCIDLDACRKRGIVVSNCPSANTSTVAEHAMGLYFMTRRRMASLNTLTRAGEWPRRKTLMYQMLEKDGTPPLTCQEEVAGIIGNGSLGKMIANMARSLGMKVLVSGRKNADNSSSLNGSTDETRFPFDTVIRQSTVLFIAVPLMESTRNLISTPELEVMSPHTVLVNVSRGGIVDEAALVKALREGRLSGAATDVFYKEPAGPESSPLLADGTDDLNLVVTPHLAWLSLRTVNTYSQLLKKAVEGWAKGEPINVVC</sequence>
<evidence type="ECO:0000313" key="8">
    <source>
        <dbReference type="Proteomes" id="UP000452235"/>
    </source>
</evidence>
<dbReference type="PANTHER" id="PTHR43761">
    <property type="entry name" value="D-ISOMER SPECIFIC 2-HYDROXYACID DEHYDROGENASE FAMILY PROTEIN (AFU_ORTHOLOGUE AFUA_1G13630)"/>
    <property type="match status" value="1"/>
</dbReference>
<organism evidence="7 8">
    <name type="scientific">Aspergillus terreus</name>
    <dbReference type="NCBI Taxonomy" id="33178"/>
    <lineage>
        <taxon>Eukaryota</taxon>
        <taxon>Fungi</taxon>
        <taxon>Dikarya</taxon>
        <taxon>Ascomycota</taxon>
        <taxon>Pezizomycotina</taxon>
        <taxon>Eurotiomycetes</taxon>
        <taxon>Eurotiomycetidae</taxon>
        <taxon>Eurotiales</taxon>
        <taxon>Aspergillaceae</taxon>
        <taxon>Aspergillus</taxon>
        <taxon>Aspergillus subgen. Circumdati</taxon>
    </lineage>
</organism>
<keyword evidence="2 4" id="KW-0560">Oxidoreductase</keyword>
<dbReference type="GO" id="GO:0016616">
    <property type="term" value="F:oxidoreductase activity, acting on the CH-OH group of donors, NAD or NADP as acceptor"/>
    <property type="evidence" value="ECO:0007669"/>
    <property type="project" value="InterPro"/>
</dbReference>
<dbReference type="InterPro" id="IPR050418">
    <property type="entry name" value="D-iso_2-hydroxyacid_DH_PdxB"/>
</dbReference>
<dbReference type="OrthoDB" id="298012at2759"/>
<feature type="domain" description="D-isomer specific 2-hydroxyacid dehydrogenase NAD-binding" evidence="6">
    <location>
        <begin position="118"/>
        <end position="311"/>
    </location>
</feature>
<protein>
    <submittedName>
        <fullName evidence="7">Glycerate dehydrogenase</fullName>
    </submittedName>
</protein>
<evidence type="ECO:0000256" key="4">
    <source>
        <dbReference type="RuleBase" id="RU003719"/>
    </source>
</evidence>
<reference evidence="7 8" key="1">
    <citation type="submission" date="2020-01" db="EMBL/GenBank/DDBJ databases">
        <title>Aspergillus terreus IFO 6365 whole genome shotgun sequence.</title>
        <authorList>
            <person name="Kanamasa S."/>
            <person name="Takahashi H."/>
        </authorList>
    </citation>
    <scope>NUCLEOTIDE SEQUENCE [LARGE SCALE GENOMIC DNA]</scope>
    <source>
        <strain evidence="7 8">IFO 6365</strain>
    </source>
</reference>
<evidence type="ECO:0000256" key="3">
    <source>
        <dbReference type="ARBA" id="ARBA00023027"/>
    </source>
</evidence>
<evidence type="ECO:0000313" key="7">
    <source>
        <dbReference type="EMBL" id="GFF14497.1"/>
    </source>
</evidence>
<keyword evidence="8" id="KW-1185">Reference proteome</keyword>
<feature type="domain" description="D-isomer specific 2-hydroxyacid dehydrogenase catalytic" evidence="5">
    <location>
        <begin position="36"/>
        <end position="335"/>
    </location>
</feature>
<dbReference type="EMBL" id="BLJY01000003">
    <property type="protein sequence ID" value="GFF14497.1"/>
    <property type="molecule type" value="Genomic_DNA"/>
</dbReference>
<evidence type="ECO:0000256" key="1">
    <source>
        <dbReference type="ARBA" id="ARBA00005854"/>
    </source>
</evidence>
<dbReference type="VEuPathDB" id="FungiDB:ATEG_00574"/>
<dbReference type="InterPro" id="IPR006140">
    <property type="entry name" value="D-isomer_DH_NAD-bd"/>
</dbReference>
<evidence type="ECO:0000256" key="2">
    <source>
        <dbReference type="ARBA" id="ARBA00023002"/>
    </source>
</evidence>
<comment type="similarity">
    <text evidence="1 4">Belongs to the D-isomer specific 2-hydroxyacid dehydrogenase family.</text>
</comment>
<dbReference type="SUPFAM" id="SSF52283">
    <property type="entry name" value="Formate/glycerate dehydrogenase catalytic domain-like"/>
    <property type="match status" value="1"/>
</dbReference>
<dbReference type="CDD" id="cd05198">
    <property type="entry name" value="formate_dh_like"/>
    <property type="match status" value="1"/>
</dbReference>